<organism evidence="1 3">
    <name type="scientific">Bradyrhizobium guangzhouense</name>
    <dbReference type="NCBI Taxonomy" id="1325095"/>
    <lineage>
        <taxon>Bacteria</taxon>
        <taxon>Pseudomonadati</taxon>
        <taxon>Pseudomonadota</taxon>
        <taxon>Alphaproteobacteria</taxon>
        <taxon>Hyphomicrobiales</taxon>
        <taxon>Nitrobacteraceae</taxon>
        <taxon>Bradyrhizobium</taxon>
    </lineage>
</organism>
<dbReference type="EMBL" id="CP030054">
    <property type="protein sequence ID" value="QAU50955.1"/>
    <property type="molecule type" value="Genomic_DNA"/>
</dbReference>
<dbReference type="Proteomes" id="UP000288972">
    <property type="component" value="Plasmid unnamed1"/>
</dbReference>
<proteinExistence type="predicted"/>
<dbReference type="KEGG" id="bgz:XH91_37380"/>
<evidence type="ECO:0008006" key="5">
    <source>
        <dbReference type="Google" id="ProtNLM"/>
    </source>
</evidence>
<evidence type="ECO:0000313" key="2">
    <source>
        <dbReference type="EMBL" id="RXH17098.1"/>
    </source>
</evidence>
<geneLocation type="plasmid" evidence="1 3">
    <name>unnamed1</name>
</geneLocation>
<evidence type="ECO:0000313" key="3">
    <source>
        <dbReference type="Proteomes" id="UP000288972"/>
    </source>
</evidence>
<dbReference type="AlphaFoldDB" id="A0AAE5X8U9"/>
<gene>
    <name evidence="2" type="ORF">EAS56_04140</name>
    <name evidence="1" type="ORF">XH91_37380</name>
</gene>
<keyword evidence="1" id="KW-0614">Plasmid</keyword>
<evidence type="ECO:0000313" key="1">
    <source>
        <dbReference type="EMBL" id="QAU50955.1"/>
    </source>
</evidence>
<dbReference type="InterPro" id="IPR036866">
    <property type="entry name" value="RibonucZ/Hydroxyglut_hydro"/>
</dbReference>
<evidence type="ECO:0000313" key="4">
    <source>
        <dbReference type="Proteomes" id="UP000290401"/>
    </source>
</evidence>
<name>A0AAE5X8U9_9BRAD</name>
<reference evidence="1 3" key="1">
    <citation type="submission" date="2018-06" db="EMBL/GenBank/DDBJ databases">
        <title>Comparative genomics of rhizobia nodulating Arachis hypogaea in China.</title>
        <authorList>
            <person name="Li Y."/>
        </authorList>
    </citation>
    <scope>NUCLEOTIDE SEQUENCE [LARGE SCALE GENOMIC DNA]</scope>
    <source>
        <strain evidence="1 3">CCBAU 51670</strain>
        <plasmid evidence="1 3">unnamed1</plasmid>
    </source>
</reference>
<dbReference type="Gene3D" id="3.60.15.10">
    <property type="entry name" value="Ribonuclease Z/Hydroxyacylglutathione hydrolase-like"/>
    <property type="match status" value="1"/>
</dbReference>
<reference evidence="2 4" key="2">
    <citation type="submission" date="2018-10" db="EMBL/GenBank/DDBJ databases">
        <title>Bradyrhizobium sp. nov., effective nodules isolated from peanut in China.</title>
        <authorList>
            <person name="Li Y."/>
        </authorList>
    </citation>
    <scope>NUCLEOTIDE SEQUENCE [LARGE SCALE GENOMIC DNA]</scope>
    <source>
        <strain evidence="2 4">CCBAU 53426</strain>
    </source>
</reference>
<protein>
    <recommendedName>
        <fullName evidence="5">MBL fold metallo-hydrolase</fullName>
    </recommendedName>
</protein>
<dbReference type="SUPFAM" id="SSF56281">
    <property type="entry name" value="Metallo-hydrolase/oxidoreductase"/>
    <property type="match status" value="1"/>
</dbReference>
<dbReference type="Proteomes" id="UP000290401">
    <property type="component" value="Unassembled WGS sequence"/>
</dbReference>
<dbReference type="EMBL" id="RDQZ01000002">
    <property type="protein sequence ID" value="RXH17098.1"/>
    <property type="molecule type" value="Genomic_DNA"/>
</dbReference>
<sequence>MAATLMAGSALSTTAHANNGDLIAARQKFFGDENVDPESGRVSPDKVILSWLSNSTLAASIAGHVLLLDTYVTRLEVSPGRTPFVIGDLVALKPEGLLIGHGHFDHADNAAYIAAMTGAKLYATAETCVALQADFAREQADPAIQGNPATAFPHKASISCNTVTTTGSVPGTQIVKLDFLEPDACVIAFRHLHSVAVPVDPTWPRAPNPSVYYAVDPRDPGLFPAGTPLAPGKSGTLPGQINIATSGSGGPGGPIPLFFDFVLREGRHFTFAWYNSSGALKEGLGSGWPNGTPADGQRITNILKSLPATDVDAGTIATANFDNNSYRDPFAYIQALNPKIFIPLHLTTGSTFKESISPAVYGGYLDQIKRLGLTLDQWPDTRWLVDPEDYAKPIVYDIRDPRWDNPKKLPAIKHYCGSDPDDHHDDHGKP</sequence>
<accession>A0AAE5X8U9</accession>
<keyword evidence="4" id="KW-1185">Reference proteome</keyword>